<gene>
    <name evidence="1" type="ORF">NMU03_00715</name>
</gene>
<dbReference type="RefSeq" id="WP_290140452.1">
    <property type="nucleotide sequence ID" value="NZ_CP101620.1"/>
</dbReference>
<sequence length="129" mass="14486">MKAVDFNYYREEYYGDSIPQEEFKKYEKKARAHVSGLTFGKIDVMDVDEDEKVKDCICAIADTIYKNDAIPSAKYGISSESTDGHSVSYGKAKTKEELNDEILSTVQLYLADTGLLYGGVDICLTAKNW</sequence>
<evidence type="ECO:0000313" key="2">
    <source>
        <dbReference type="Proteomes" id="UP001060112"/>
    </source>
</evidence>
<reference evidence="1" key="1">
    <citation type="submission" date="2022-07" db="EMBL/GenBank/DDBJ databases">
        <title>Faecal culturing of patients with breast cancer.</title>
        <authorList>
            <person name="Teng N.M.Y."/>
            <person name="Kiu R."/>
            <person name="Evans R."/>
            <person name="Baker D.J."/>
            <person name="Zenner C."/>
            <person name="Robinson S.D."/>
            <person name="Hall L.J."/>
        </authorList>
    </citation>
    <scope>NUCLEOTIDE SEQUENCE</scope>
    <source>
        <strain evidence="1">LH1062</strain>
    </source>
</reference>
<dbReference type="Proteomes" id="UP001060112">
    <property type="component" value="Chromosome"/>
</dbReference>
<evidence type="ECO:0000313" key="1">
    <source>
        <dbReference type="EMBL" id="UTY39389.1"/>
    </source>
</evidence>
<name>A0ABY5I4T4_9FIRM</name>
<proteinExistence type="predicted"/>
<evidence type="ECO:0008006" key="3">
    <source>
        <dbReference type="Google" id="ProtNLM"/>
    </source>
</evidence>
<keyword evidence="2" id="KW-1185">Reference proteome</keyword>
<dbReference type="CDD" id="cd08053">
    <property type="entry name" value="Yqbg"/>
    <property type="match status" value="1"/>
</dbReference>
<organism evidence="1 2">
    <name type="scientific">Allocoprobacillus halotolerans</name>
    <dbReference type="NCBI Taxonomy" id="2944914"/>
    <lineage>
        <taxon>Bacteria</taxon>
        <taxon>Bacillati</taxon>
        <taxon>Bacillota</taxon>
        <taxon>Erysipelotrichia</taxon>
        <taxon>Erysipelotrichales</taxon>
        <taxon>Erysipelotrichaceae</taxon>
        <taxon>Allocoprobacillus</taxon>
    </lineage>
</organism>
<dbReference type="EMBL" id="CP101620">
    <property type="protein sequence ID" value="UTY39389.1"/>
    <property type="molecule type" value="Genomic_DNA"/>
</dbReference>
<protein>
    <recommendedName>
        <fullName evidence="3">Phage protein</fullName>
    </recommendedName>
</protein>
<dbReference type="InterPro" id="IPR013514">
    <property type="entry name" value="DUF3199_YqbG"/>
</dbReference>
<accession>A0ABY5I4T4</accession>